<feature type="region of interest" description="Disordered" evidence="1">
    <location>
        <begin position="117"/>
        <end position="139"/>
    </location>
</feature>
<evidence type="ECO:0000313" key="3">
    <source>
        <dbReference type="Proteomes" id="UP001642464"/>
    </source>
</evidence>
<protein>
    <submittedName>
        <fullName evidence="2">Uncharacterized protein</fullName>
    </submittedName>
</protein>
<reference evidence="2 3" key="1">
    <citation type="submission" date="2024-02" db="EMBL/GenBank/DDBJ databases">
        <authorList>
            <person name="Chen Y."/>
            <person name="Shah S."/>
            <person name="Dougan E. K."/>
            <person name="Thang M."/>
            <person name="Chan C."/>
        </authorList>
    </citation>
    <scope>NUCLEOTIDE SEQUENCE [LARGE SCALE GENOMIC DNA]</scope>
</reference>
<accession>A0ABP0NDC5</accession>
<gene>
    <name evidence="2" type="ORF">SCF082_LOCUS32316</name>
</gene>
<feature type="region of interest" description="Disordered" evidence="1">
    <location>
        <begin position="48"/>
        <end position="98"/>
    </location>
</feature>
<organism evidence="2 3">
    <name type="scientific">Durusdinium trenchii</name>
    <dbReference type="NCBI Taxonomy" id="1381693"/>
    <lineage>
        <taxon>Eukaryota</taxon>
        <taxon>Sar</taxon>
        <taxon>Alveolata</taxon>
        <taxon>Dinophyceae</taxon>
        <taxon>Suessiales</taxon>
        <taxon>Symbiodiniaceae</taxon>
        <taxon>Durusdinium</taxon>
    </lineage>
</organism>
<sequence>MALDGNLRSCGSLVSGNEALLKVKQEPSMSKEEQKSLILDELAKVKKATESQLEAAKRPSPPSTQTTPIKADASIPPRPASVKSKAAPKAPESAVSKSLQEQLDMALQEIAQLKLNASPLSTPGGTTTRASTDAEAEADPEHAAALRYYKMVDARLRRLCERKKSGKIQVPDALHEAWLKGGTDRDALRALLEAADFDKGGEVKLGSMEIREEPDEEEIATEQKFHDGMLSKMSKITDLISRNVTEIREKMKVPCADAIKQARVTRIRSKGLKALSAVNLKKSEAGCHRVFKSFGSSLEIPISRVKLPSTDSFPYVKFEHWLHYLVKNDSLECLVGVKDVTAMQQVLKVFWERYQEVHSSHVIYTRTDIRREMCIPVLWHGDEGRGLKKKQIMILSTHGFIGAGTLKTENLKESFGEPENPLGLNFVGHTIKTHYLFAAMPVNLYNESPDSFYRLLEVQSEEFTRLFDEGTVIEGRRFYVACLGIKGDSPWLSKAGRFQRNFARRPIKYQSRKPCQGICHLCLAGKEDYEESVPYEELGVEWPRWRSTCGLVRAYSVSETSPLLSIPFDQRPAGSETYFHYDLFHNFHLGLGKNFISSAVCMVMELIEDSIERSFQQLTSDFLEYCRHHKESPYHTKLTAVLFGVNETFKDCPDGGWSKGDFTRLLHKWFASWCSRRAEATFKINEFVSGLYQEGLFVPAHRAQALAAAGLEFLRLYGELAKECYRRRQKRFPIMPKAHYLHHQILDLMHQGRTCRWAVNSLAFSCQMQEDFVGRPSRVARRVNPRTTQLRVIQRIFLAIRSLDT</sequence>
<feature type="compositionally biased region" description="Low complexity" evidence="1">
    <location>
        <begin position="80"/>
        <end position="98"/>
    </location>
</feature>
<comment type="caution">
    <text evidence="2">The sequence shown here is derived from an EMBL/GenBank/DDBJ whole genome shotgun (WGS) entry which is preliminary data.</text>
</comment>
<evidence type="ECO:0000313" key="2">
    <source>
        <dbReference type="EMBL" id="CAK9061795.1"/>
    </source>
</evidence>
<feature type="compositionally biased region" description="Polar residues" evidence="1">
    <location>
        <begin position="118"/>
        <end position="131"/>
    </location>
</feature>
<evidence type="ECO:0000256" key="1">
    <source>
        <dbReference type="SAM" id="MobiDB-lite"/>
    </source>
</evidence>
<dbReference type="Proteomes" id="UP001642464">
    <property type="component" value="Unassembled WGS sequence"/>
</dbReference>
<proteinExistence type="predicted"/>
<keyword evidence="3" id="KW-1185">Reference proteome</keyword>
<dbReference type="EMBL" id="CAXAMM010027892">
    <property type="protein sequence ID" value="CAK9061795.1"/>
    <property type="molecule type" value="Genomic_DNA"/>
</dbReference>
<name>A0ABP0NDC5_9DINO</name>